<name>A0A1J4JTC7_9EUKA</name>
<feature type="coiled-coil region" evidence="2">
    <location>
        <begin position="128"/>
        <end position="301"/>
    </location>
</feature>
<evidence type="ECO:0000256" key="2">
    <source>
        <dbReference type="SAM" id="Coils"/>
    </source>
</evidence>
<feature type="coiled-coil region" evidence="2">
    <location>
        <begin position="678"/>
        <end position="747"/>
    </location>
</feature>
<dbReference type="GO" id="GO:0005856">
    <property type="term" value="C:cytoskeleton"/>
    <property type="evidence" value="ECO:0007669"/>
    <property type="project" value="TreeGrafter"/>
</dbReference>
<organism evidence="4 5">
    <name type="scientific">Tritrichomonas foetus</name>
    <dbReference type="NCBI Taxonomy" id="1144522"/>
    <lineage>
        <taxon>Eukaryota</taxon>
        <taxon>Metamonada</taxon>
        <taxon>Parabasalia</taxon>
        <taxon>Tritrichomonadida</taxon>
        <taxon>Tritrichomonadidae</taxon>
        <taxon>Tritrichomonas</taxon>
    </lineage>
</organism>
<dbReference type="PANTHER" id="PTHR32083">
    <property type="entry name" value="CILIA AND FLAGELLA-ASSOCIATED PROTEIN 58-RELATED"/>
    <property type="match status" value="1"/>
</dbReference>
<sequence>MSDFPADINDDSIPSPEIQDILDELNHFIEESFDNKPLDLKDVLRPYPKALTICHLISKLFNKLCQLNNEPEVVHQDFDYAIQMMTDCICRSNTLSLSSSQRNLHKLDSSMKNLGMTHSSSNLSLRQQQSQKDEYELLKQQLSVYKDKLRKAEILLEQKDDEITKDENSHVRKISIQKIQVEKELEDLKIEYNSLKAKAFKEVNKFKISLSAQNDKIKVLETNLNDLEKENDELIKTKLSLEEQLNEAEIEVFNLQTINAKHLASDTITDNSAGFKGKDKNAKIEATLSLLEQNLHESTQKSSEQTMLTRLRSLVNKESIVIDNQAKCITGLESDIEDKNEIIKLKSDEINSLKQRIDEYITETQKQAKEIVQKNKDIASLNNQLIEARKSITAAKITQPVNNTNKEIAEIRVENLNQEIESLRATIDTLANFIDNLLFAEDRDHIPLVQGTAPIINDEGIKESIRMHIDSLKGRFDSYDDQSRDIIFIKHVFGDEVTVSNLVNSYIESGRTDYYALIIALCAANKRLLDFTNHQTTVLNMISKCLPSQYDNNDEGITLFIRDSQIISEKLMNISSKVYSEEIEDKDISHILRDINNFVLNVEGIRELLNTNETIDCNTLTLPLYIKDYINDLNQEFERVTEQLHILEQEHDSHFDDDMTEEHFDSRLNYSIDFTKEFQEFEDKTQKLADENSQLKGKVEDMQNDLHETEYNVSILKKNNEEHKKTINLLNRNKARLLRIIKGLEESFEKRLQERINESHILCDKEKEILSNKFKKEILILTETISNQNKKIENFKGNLDSLKKEFGEKVGRLQSEIEEYKENKEKLTTEIETLKVQNKILSSPTKSSYTSILEKIEMSPSTPERRPSTSSASSLSNSQIVSSNTPISEKNDRFAVHIGKILGKYYKQEKVWTRSKVILQVDALIDRVVQLEKKESPVNEHKLAEMIRQNNLWQTWGDSMAETIGVNTHTPEEVRVGIRNFILSTINKTTLLSKIQSLRAQKRLLIKYDMVNIPQYPHLDLKAVITTVLLCKKLKKQQLSSPTRNISSPKRPYMSRVPMTPK</sequence>
<keyword evidence="5" id="KW-1185">Reference proteome</keyword>
<feature type="region of interest" description="Disordered" evidence="3">
    <location>
        <begin position="1040"/>
        <end position="1062"/>
    </location>
</feature>
<dbReference type="PANTHER" id="PTHR32083:SF48">
    <property type="entry name" value="TRANS-GOLGI NETWORK-LOCALIZED SYP41-INTERACTING PROTEIN 1"/>
    <property type="match status" value="1"/>
</dbReference>
<dbReference type="EMBL" id="MLAK01000886">
    <property type="protein sequence ID" value="OHT01994.1"/>
    <property type="molecule type" value="Genomic_DNA"/>
</dbReference>
<comment type="caution">
    <text evidence="4">The sequence shown here is derived from an EMBL/GenBank/DDBJ whole genome shotgun (WGS) entry which is preliminary data.</text>
</comment>
<dbReference type="GeneID" id="94842385"/>
<proteinExistence type="predicted"/>
<evidence type="ECO:0000256" key="3">
    <source>
        <dbReference type="SAM" id="MobiDB-lite"/>
    </source>
</evidence>
<gene>
    <name evidence="4" type="ORF">TRFO_31011</name>
</gene>
<accession>A0A1J4JTC7</accession>
<protein>
    <submittedName>
        <fullName evidence="4">Uncharacterized protein</fullName>
    </submittedName>
</protein>
<evidence type="ECO:0000313" key="4">
    <source>
        <dbReference type="EMBL" id="OHT01994.1"/>
    </source>
</evidence>
<feature type="region of interest" description="Disordered" evidence="3">
    <location>
        <begin position="857"/>
        <end position="884"/>
    </location>
</feature>
<feature type="coiled-coil region" evidence="2">
    <location>
        <begin position="336"/>
        <end position="433"/>
    </location>
</feature>
<reference evidence="4" key="1">
    <citation type="submission" date="2016-10" db="EMBL/GenBank/DDBJ databases">
        <authorList>
            <person name="Benchimol M."/>
            <person name="Almeida L.G."/>
            <person name="Vasconcelos A.T."/>
            <person name="Perreira-Neves A."/>
            <person name="Rosa I.A."/>
            <person name="Tasca T."/>
            <person name="Bogo M.R."/>
            <person name="de Souza W."/>
        </authorList>
    </citation>
    <scope>NUCLEOTIDE SEQUENCE [LARGE SCALE GENOMIC DNA]</scope>
    <source>
        <strain evidence="4">K</strain>
    </source>
</reference>
<dbReference type="Proteomes" id="UP000179807">
    <property type="component" value="Unassembled WGS sequence"/>
</dbReference>
<feature type="compositionally biased region" description="Low complexity" evidence="3">
    <location>
        <begin position="868"/>
        <end position="883"/>
    </location>
</feature>
<dbReference type="VEuPathDB" id="TrichDB:TRFO_31011"/>
<keyword evidence="1 2" id="KW-0175">Coiled coil</keyword>
<dbReference type="AlphaFoldDB" id="A0A1J4JTC7"/>
<dbReference type="RefSeq" id="XP_068355130.1">
    <property type="nucleotide sequence ID" value="XM_068507681.1"/>
</dbReference>
<evidence type="ECO:0000313" key="5">
    <source>
        <dbReference type="Proteomes" id="UP000179807"/>
    </source>
</evidence>
<feature type="coiled-coil region" evidence="2">
    <location>
        <begin position="785"/>
        <end position="837"/>
    </location>
</feature>
<evidence type="ECO:0000256" key="1">
    <source>
        <dbReference type="ARBA" id="ARBA00023054"/>
    </source>
</evidence>